<gene>
    <name evidence="1" type="ORF">ASPTUDRAFT_126439</name>
</gene>
<dbReference type="VEuPathDB" id="FungiDB:ASPTUDRAFT_126439"/>
<name>A0A1L9MYS3_ASPTC</name>
<organism evidence="1 2">
    <name type="scientific">Aspergillus tubingensis (strain CBS 134.48)</name>
    <dbReference type="NCBI Taxonomy" id="767770"/>
    <lineage>
        <taxon>Eukaryota</taxon>
        <taxon>Fungi</taxon>
        <taxon>Dikarya</taxon>
        <taxon>Ascomycota</taxon>
        <taxon>Pezizomycotina</taxon>
        <taxon>Eurotiomycetes</taxon>
        <taxon>Eurotiomycetidae</taxon>
        <taxon>Eurotiales</taxon>
        <taxon>Aspergillaceae</taxon>
        <taxon>Aspergillus</taxon>
        <taxon>Aspergillus subgen. Circumdati</taxon>
    </lineage>
</organism>
<dbReference type="AlphaFoldDB" id="A0A1L9MYS3"/>
<evidence type="ECO:0000313" key="1">
    <source>
        <dbReference type="EMBL" id="OJI82168.1"/>
    </source>
</evidence>
<dbReference type="Proteomes" id="UP000184304">
    <property type="component" value="Unassembled WGS sequence"/>
</dbReference>
<dbReference type="EMBL" id="KV878205">
    <property type="protein sequence ID" value="OJI82168.1"/>
    <property type="molecule type" value="Genomic_DNA"/>
</dbReference>
<proteinExistence type="predicted"/>
<evidence type="ECO:0000313" key="2">
    <source>
        <dbReference type="Proteomes" id="UP000184304"/>
    </source>
</evidence>
<feature type="non-terminal residue" evidence="1">
    <location>
        <position position="1"/>
    </location>
</feature>
<sequence>VTARGRKINQNPPACRDLNALNETNETCSESVSPWSTVKVEEEGTIQLRGRRSTRGERNKAQWPADEADVAVAGGRRYWGETRERRIRSSRERDAVVGEGKGKNLVEASKLGWVNSGDS</sequence>
<dbReference type="OMA" id="YWGETRE"/>
<accession>A0A1L9MYS3</accession>
<reference evidence="2" key="1">
    <citation type="journal article" date="2017" name="Genome Biol.">
        <title>Comparative genomics reveals high biological diversity and specific adaptations in the industrially and medically important fungal genus Aspergillus.</title>
        <authorList>
            <person name="de Vries R.P."/>
            <person name="Riley R."/>
            <person name="Wiebenga A."/>
            <person name="Aguilar-Osorio G."/>
            <person name="Amillis S."/>
            <person name="Uchima C.A."/>
            <person name="Anderluh G."/>
            <person name="Asadollahi M."/>
            <person name="Askin M."/>
            <person name="Barry K."/>
            <person name="Battaglia E."/>
            <person name="Bayram O."/>
            <person name="Benocci T."/>
            <person name="Braus-Stromeyer S.A."/>
            <person name="Caldana C."/>
            <person name="Canovas D."/>
            <person name="Cerqueira G.C."/>
            <person name="Chen F."/>
            <person name="Chen W."/>
            <person name="Choi C."/>
            <person name="Clum A."/>
            <person name="Dos Santos R.A."/>
            <person name="Damasio A.R."/>
            <person name="Diallinas G."/>
            <person name="Emri T."/>
            <person name="Fekete E."/>
            <person name="Flipphi M."/>
            <person name="Freyberg S."/>
            <person name="Gallo A."/>
            <person name="Gournas C."/>
            <person name="Habgood R."/>
            <person name="Hainaut M."/>
            <person name="Harispe M.L."/>
            <person name="Henrissat B."/>
            <person name="Hilden K.S."/>
            <person name="Hope R."/>
            <person name="Hossain A."/>
            <person name="Karabika E."/>
            <person name="Karaffa L."/>
            <person name="Karanyi Z."/>
            <person name="Krasevec N."/>
            <person name="Kuo A."/>
            <person name="Kusch H."/>
            <person name="LaButti K."/>
            <person name="Lagendijk E.L."/>
            <person name="Lapidus A."/>
            <person name="Levasseur A."/>
            <person name="Lindquist E."/>
            <person name="Lipzen A."/>
            <person name="Logrieco A.F."/>
            <person name="MacCabe A."/>
            <person name="Maekelae M.R."/>
            <person name="Malavazi I."/>
            <person name="Melin P."/>
            <person name="Meyer V."/>
            <person name="Mielnichuk N."/>
            <person name="Miskei M."/>
            <person name="Molnar A.P."/>
            <person name="Mule G."/>
            <person name="Ngan C.Y."/>
            <person name="Orejas M."/>
            <person name="Orosz E."/>
            <person name="Ouedraogo J.P."/>
            <person name="Overkamp K.M."/>
            <person name="Park H.-S."/>
            <person name="Perrone G."/>
            <person name="Piumi F."/>
            <person name="Punt P.J."/>
            <person name="Ram A.F."/>
            <person name="Ramon A."/>
            <person name="Rauscher S."/>
            <person name="Record E."/>
            <person name="Riano-Pachon D.M."/>
            <person name="Robert V."/>
            <person name="Roehrig J."/>
            <person name="Ruller R."/>
            <person name="Salamov A."/>
            <person name="Salih N.S."/>
            <person name="Samson R.A."/>
            <person name="Sandor E."/>
            <person name="Sanguinetti M."/>
            <person name="Schuetze T."/>
            <person name="Sepcic K."/>
            <person name="Shelest E."/>
            <person name="Sherlock G."/>
            <person name="Sophianopoulou V."/>
            <person name="Squina F.M."/>
            <person name="Sun H."/>
            <person name="Susca A."/>
            <person name="Todd R.B."/>
            <person name="Tsang A."/>
            <person name="Unkles S.E."/>
            <person name="van de Wiele N."/>
            <person name="van Rossen-Uffink D."/>
            <person name="Oliveira J.V."/>
            <person name="Vesth T.C."/>
            <person name="Visser J."/>
            <person name="Yu J.-H."/>
            <person name="Zhou M."/>
            <person name="Andersen M.R."/>
            <person name="Archer D.B."/>
            <person name="Baker S.E."/>
            <person name="Benoit I."/>
            <person name="Brakhage A.A."/>
            <person name="Braus G.H."/>
            <person name="Fischer R."/>
            <person name="Frisvad J.C."/>
            <person name="Goldman G.H."/>
            <person name="Houbraken J."/>
            <person name="Oakley B."/>
            <person name="Pocsi I."/>
            <person name="Scazzocchio C."/>
            <person name="Seiboth B."/>
            <person name="vanKuyk P.A."/>
            <person name="Wortman J."/>
            <person name="Dyer P.S."/>
            <person name="Grigoriev I.V."/>
        </authorList>
    </citation>
    <scope>NUCLEOTIDE SEQUENCE [LARGE SCALE GENOMIC DNA]</scope>
    <source>
        <strain evidence="2">CBS 134.48</strain>
    </source>
</reference>
<protein>
    <submittedName>
        <fullName evidence="1">Uncharacterized protein</fullName>
    </submittedName>
</protein>
<keyword evidence="2" id="KW-1185">Reference proteome</keyword>